<sequence>MPADYQIARNDDAPEQNDEAYQFACDQVAAELESAAETADMVSALSGSRHVVHFLMSQKIPPHLLPYARDLAELVRNISDRVDGQMQTLTSSDMRDAA</sequence>
<protein>
    <submittedName>
        <fullName evidence="1">Uncharacterized protein</fullName>
    </submittedName>
</protein>
<comment type="caution">
    <text evidence="1">The sequence shown here is derived from an EMBL/GenBank/DDBJ whole genome shotgun (WGS) entry which is preliminary data.</text>
</comment>
<organism evidence="1 2">
    <name type="scientific">Stenotrophomonas rhizophila</name>
    <dbReference type="NCBI Taxonomy" id="216778"/>
    <lineage>
        <taxon>Bacteria</taxon>
        <taxon>Pseudomonadati</taxon>
        <taxon>Pseudomonadota</taxon>
        <taxon>Gammaproteobacteria</taxon>
        <taxon>Lysobacterales</taxon>
        <taxon>Lysobacteraceae</taxon>
        <taxon>Stenotrophomonas</taxon>
    </lineage>
</organism>
<proteinExistence type="predicted"/>
<gene>
    <name evidence="1" type="ORF">BCL79_0649</name>
</gene>
<dbReference type="OrthoDB" id="6043541at2"/>
<evidence type="ECO:0000313" key="1">
    <source>
        <dbReference type="EMBL" id="RLK56265.1"/>
    </source>
</evidence>
<name>A0A498CQT3_9GAMM</name>
<reference evidence="1 2" key="1">
    <citation type="submission" date="2018-10" db="EMBL/GenBank/DDBJ databases">
        <title>Comparative analysis of microorganisms from saline springs in Andes Mountain Range, Colombia.</title>
        <authorList>
            <person name="Rubin E."/>
        </authorList>
    </citation>
    <scope>NUCLEOTIDE SEQUENCE [LARGE SCALE GENOMIC DNA]</scope>
    <source>
        <strain evidence="1 2">USBA GBX 843</strain>
    </source>
</reference>
<dbReference type="EMBL" id="RCDC01000004">
    <property type="protein sequence ID" value="RLK56265.1"/>
    <property type="molecule type" value="Genomic_DNA"/>
</dbReference>
<dbReference type="RefSeq" id="WP_121037265.1">
    <property type="nucleotide sequence ID" value="NZ_RCDC01000004.1"/>
</dbReference>
<evidence type="ECO:0000313" key="2">
    <source>
        <dbReference type="Proteomes" id="UP000274786"/>
    </source>
</evidence>
<accession>A0A498CQT3</accession>
<dbReference type="AlphaFoldDB" id="A0A498CQT3"/>
<dbReference type="Proteomes" id="UP000274786">
    <property type="component" value="Unassembled WGS sequence"/>
</dbReference>